<keyword evidence="2" id="KW-1185">Reference proteome</keyword>
<organism evidence="1 2">
    <name type="scientific">Penicillium italicum</name>
    <name type="common">Blue mold</name>
    <dbReference type="NCBI Taxonomy" id="40296"/>
    <lineage>
        <taxon>Eukaryota</taxon>
        <taxon>Fungi</taxon>
        <taxon>Dikarya</taxon>
        <taxon>Ascomycota</taxon>
        <taxon>Pezizomycotina</taxon>
        <taxon>Eurotiomycetes</taxon>
        <taxon>Eurotiomycetidae</taxon>
        <taxon>Eurotiales</taxon>
        <taxon>Aspergillaceae</taxon>
        <taxon>Penicillium</taxon>
    </lineage>
</organism>
<protein>
    <submittedName>
        <fullName evidence="1">Uncharacterized protein</fullName>
    </submittedName>
</protein>
<evidence type="ECO:0000313" key="1">
    <source>
        <dbReference type="EMBL" id="KGO69213.1"/>
    </source>
</evidence>
<accession>A0A0A2KQK0</accession>
<dbReference type="EMBL" id="JQGA01001158">
    <property type="protein sequence ID" value="KGO69213.1"/>
    <property type="molecule type" value="Genomic_DNA"/>
</dbReference>
<dbReference type="OrthoDB" id="2898509at2759"/>
<reference evidence="1 2" key="1">
    <citation type="journal article" date="2015" name="Mol. Plant Microbe Interact.">
        <title>Genome, transcriptome, and functional analyses of Penicillium expansum provide new insights into secondary metabolism and pathogenicity.</title>
        <authorList>
            <person name="Ballester A.R."/>
            <person name="Marcet-Houben M."/>
            <person name="Levin E."/>
            <person name="Sela N."/>
            <person name="Selma-Lazaro C."/>
            <person name="Carmona L."/>
            <person name="Wisniewski M."/>
            <person name="Droby S."/>
            <person name="Gonzalez-Candelas L."/>
            <person name="Gabaldon T."/>
        </authorList>
    </citation>
    <scope>NUCLEOTIDE SEQUENCE [LARGE SCALE GENOMIC DNA]</scope>
    <source>
        <strain evidence="1 2">PHI-1</strain>
    </source>
</reference>
<proteinExistence type="predicted"/>
<dbReference type="HOGENOM" id="CLU_2638831_0_0_1"/>
<dbReference type="AlphaFoldDB" id="A0A0A2KQK0"/>
<dbReference type="PhylomeDB" id="A0A0A2KQK0"/>
<gene>
    <name evidence="1" type="ORF">PITC_096260</name>
</gene>
<comment type="caution">
    <text evidence="1">The sequence shown here is derived from an EMBL/GenBank/DDBJ whole genome shotgun (WGS) entry which is preliminary data.</text>
</comment>
<dbReference type="Proteomes" id="UP000030104">
    <property type="component" value="Unassembled WGS sequence"/>
</dbReference>
<sequence length="77" mass="7808">MVSLPDVQSSNAQIGNTLPAGLVGVFVGATNGIGEAALKEFLRVGGSLSQRVPFGGVVEFRLGAGAALTYVLPFFGL</sequence>
<evidence type="ECO:0000313" key="2">
    <source>
        <dbReference type="Proteomes" id="UP000030104"/>
    </source>
</evidence>
<dbReference type="STRING" id="40296.A0A0A2KQK0"/>
<name>A0A0A2KQK0_PENIT</name>